<feature type="transmembrane region" description="Helical" evidence="5">
    <location>
        <begin position="320"/>
        <end position="339"/>
    </location>
</feature>
<evidence type="ECO:0000256" key="1">
    <source>
        <dbReference type="ARBA" id="ARBA00004370"/>
    </source>
</evidence>
<dbReference type="Gene3D" id="1.20.1070.10">
    <property type="entry name" value="Rhodopsin 7-helix transmembrane proteins"/>
    <property type="match status" value="1"/>
</dbReference>
<organism evidence="8">
    <name type="scientific">Caenorhabditis remanei</name>
    <name type="common">Caenorhabditis vulgaris</name>
    <dbReference type="NCBI Taxonomy" id="31234"/>
    <lineage>
        <taxon>Eukaryota</taxon>
        <taxon>Metazoa</taxon>
        <taxon>Ecdysozoa</taxon>
        <taxon>Nematoda</taxon>
        <taxon>Chromadorea</taxon>
        <taxon>Rhabditida</taxon>
        <taxon>Rhabditina</taxon>
        <taxon>Rhabditomorpha</taxon>
        <taxon>Rhabditoidea</taxon>
        <taxon>Rhabditidae</taxon>
        <taxon>Peloderinae</taxon>
        <taxon>Caenorhabditis</taxon>
    </lineage>
</organism>
<feature type="transmembrane region" description="Helical" evidence="5">
    <location>
        <begin position="238"/>
        <end position="259"/>
    </location>
</feature>
<evidence type="ECO:0000259" key="6">
    <source>
        <dbReference type="PROSITE" id="PS50262"/>
    </source>
</evidence>
<keyword evidence="8" id="KW-1185">Reference proteome</keyword>
<evidence type="ECO:0000256" key="4">
    <source>
        <dbReference type="ARBA" id="ARBA00023136"/>
    </source>
</evidence>
<feature type="transmembrane region" description="Helical" evidence="5">
    <location>
        <begin position="279"/>
        <end position="300"/>
    </location>
</feature>
<keyword evidence="3 5" id="KW-1133">Transmembrane helix</keyword>
<reference evidence="7" key="1">
    <citation type="submission" date="2007-07" db="EMBL/GenBank/DDBJ databases">
        <title>PCAP assembly of the Caenorhabditis remanei genome.</title>
        <authorList>
            <consortium name="The Caenorhabditis remanei Sequencing Consortium"/>
            <person name="Wilson R.K."/>
        </authorList>
    </citation>
    <scope>NUCLEOTIDE SEQUENCE [LARGE SCALE GENOMIC DNA]</scope>
    <source>
        <strain evidence="7">PB4641</strain>
    </source>
</reference>
<feature type="transmembrane region" description="Helical" evidence="5">
    <location>
        <begin position="518"/>
        <end position="545"/>
    </location>
</feature>
<evidence type="ECO:0000313" key="7">
    <source>
        <dbReference type="EMBL" id="EFP06601.1"/>
    </source>
</evidence>
<dbReference type="InterPro" id="IPR017452">
    <property type="entry name" value="GPCR_Rhodpsn_7TM"/>
</dbReference>
<dbReference type="GO" id="GO:0008528">
    <property type="term" value="F:G protein-coupled peptide receptor activity"/>
    <property type="evidence" value="ECO:0007669"/>
    <property type="project" value="InterPro"/>
</dbReference>
<dbReference type="PANTHER" id="PTHR47321:SF1">
    <property type="entry name" value="G-PROTEIN COUPLED RECEPTORS FAMILY 1 PROFILE DOMAIN-CONTAINING PROTEIN-RELATED"/>
    <property type="match status" value="1"/>
</dbReference>
<feature type="transmembrane region" description="Helical" evidence="5">
    <location>
        <begin position="55"/>
        <end position="75"/>
    </location>
</feature>
<proteinExistence type="predicted"/>
<dbReference type="Proteomes" id="UP000008281">
    <property type="component" value="Unassembled WGS sequence"/>
</dbReference>
<name>E3NM40_CAERE</name>
<sequence>MKTKKPKTTTVDPFFYDETSFFTFDESGMYDLDFATDDFFENMLFYLKVIRTIQVTYDIVSCISFFINLFHLFVLTHKELRSNLVYIVMIGVCLCDLVQSLGTIVLCTMTWGIVYSIEPCYDGTKYYHTVVDVLAKTTQIFGRRCSSFLALYIAAIRALSVMFPMSNMIAGLMTPKYGFLILTILGIACAGWSSVFFFKTKIEKIIYCDVDEKTPSYVPYHYISGEKWEMQYVMFDGYMAISVSVVYILVAAALVGAILKAERIRRNVSGDRSLNTYKLVIFMAVSVFISEATYGGFYYFNYHIFQGFDEQQFFKNLDAIVLIFLCINSATHCLMCFCMSAQYRSVVKRLIWKEKKDKSIVSIIACFVTDVHSTLLMQIVAFFPLFAGYSCGILWNFLGISTHFSVVSCKCINLKFFFRFKQAYFCFVAFQFEMLTVCFVKKHQAMAMIVKTHVFPNYVGYLAWVFCILKFPIPGILLETIHFSKEEQFKFIEKNFPQYLANFQSLSNVEVYAKEGNMYFLALSLCIILLSLNISFLNFIIFDIFRIMQNLKLKISAQHYQRHKEAFRNLMIQNVTSALCFLPVILNIIGFAFDFEYVQLLTNACLVWFASHSSLNMVSLMIFFAPFREYVTRHLPETRQQRSVLGPRSTSNFLVNID</sequence>
<comment type="subcellular location">
    <subcellularLocation>
        <location evidence="1">Membrane</location>
    </subcellularLocation>
</comment>
<accession>E3NM40</accession>
<evidence type="ECO:0000256" key="2">
    <source>
        <dbReference type="ARBA" id="ARBA00022692"/>
    </source>
</evidence>
<dbReference type="HOGENOM" id="CLU_416944_0_0_1"/>
<dbReference type="eggNOG" id="ENOG502R2TT">
    <property type="taxonomic scope" value="Eukaryota"/>
</dbReference>
<feature type="transmembrane region" description="Helical" evidence="5">
    <location>
        <begin position="147"/>
        <end position="165"/>
    </location>
</feature>
<dbReference type="Pfam" id="PF10324">
    <property type="entry name" value="7TM_GPCR_Srw"/>
    <property type="match status" value="1"/>
</dbReference>
<protein>
    <recommendedName>
        <fullName evidence="6">G-protein coupled receptors family 1 profile domain-containing protein</fullName>
    </recommendedName>
</protein>
<dbReference type="InterPro" id="IPR019427">
    <property type="entry name" value="7TM_GPCR_serpentine_rcpt_Srw"/>
</dbReference>
<feature type="transmembrane region" description="Helical" evidence="5">
    <location>
        <begin position="360"/>
        <end position="387"/>
    </location>
</feature>
<dbReference type="EMBL" id="DS268976">
    <property type="protein sequence ID" value="EFP06601.1"/>
    <property type="molecule type" value="Genomic_DNA"/>
</dbReference>
<dbReference type="SUPFAM" id="SSF81321">
    <property type="entry name" value="Family A G protein-coupled receptor-like"/>
    <property type="match status" value="1"/>
</dbReference>
<dbReference type="PROSITE" id="PS50262">
    <property type="entry name" value="G_PROTEIN_RECEP_F1_2"/>
    <property type="match status" value="1"/>
</dbReference>
<dbReference type="InParanoid" id="E3NM40"/>
<keyword evidence="4 5" id="KW-0472">Membrane</keyword>
<feature type="domain" description="G-protein coupled receptors family 1 profile" evidence="6">
    <location>
        <begin position="67"/>
        <end position="336"/>
    </location>
</feature>
<evidence type="ECO:0000313" key="8">
    <source>
        <dbReference type="Proteomes" id="UP000008281"/>
    </source>
</evidence>
<dbReference type="PANTHER" id="PTHR47321">
    <property type="entry name" value="SERPENTINE RECEPTOR, CLASS W"/>
    <property type="match status" value="1"/>
</dbReference>
<evidence type="ECO:0000256" key="3">
    <source>
        <dbReference type="ARBA" id="ARBA00022989"/>
    </source>
</evidence>
<dbReference type="GO" id="GO:0016020">
    <property type="term" value="C:membrane"/>
    <property type="evidence" value="ECO:0007669"/>
    <property type="project" value="UniProtKB-SubCell"/>
</dbReference>
<feature type="transmembrane region" description="Helical" evidence="5">
    <location>
        <begin position="177"/>
        <end position="198"/>
    </location>
</feature>
<feature type="transmembrane region" description="Helical" evidence="5">
    <location>
        <begin position="461"/>
        <end position="481"/>
    </location>
</feature>
<dbReference type="Pfam" id="PF10327">
    <property type="entry name" value="7TM_GPCR_Sri"/>
    <property type="match status" value="1"/>
</dbReference>
<feature type="transmembrane region" description="Helical" evidence="5">
    <location>
        <begin position="566"/>
        <end position="586"/>
    </location>
</feature>
<dbReference type="AlphaFoldDB" id="E3NM40"/>
<gene>
    <name evidence="7" type="ORF">CRE_30257</name>
</gene>
<evidence type="ECO:0000256" key="5">
    <source>
        <dbReference type="SAM" id="Phobius"/>
    </source>
</evidence>
<keyword evidence="2 5" id="KW-0812">Transmembrane</keyword>
<feature type="transmembrane region" description="Helical" evidence="5">
    <location>
        <begin position="84"/>
        <end position="117"/>
    </location>
</feature>
<dbReference type="InterPro" id="IPR019429">
    <property type="entry name" value="7TM_GPCR_serpentine_rcpt_Sri"/>
</dbReference>
<feature type="transmembrane region" description="Helical" evidence="5">
    <location>
        <begin position="606"/>
        <end position="627"/>
    </location>
</feature>